<evidence type="ECO:0000256" key="1">
    <source>
        <dbReference type="ARBA" id="ARBA00004167"/>
    </source>
</evidence>
<keyword evidence="4 8" id="KW-0808">Transferase</keyword>
<sequence>MPRCWLALICSCLLPDALRVVASELPSLAICVCIKDQAVDVREWIVYHRALGVQKLYIWDTGSTPPLLDAVRDFVTAGVVHYEYDAEVRPKAGTHGPQVALYDRCLRRWGAAHTFMAFIDTDEFIVLRDATSDLPALLQDYEGHGGVVVNWEVFGSGGLQVRPKGNAMMSYWRCSPRTHPENRHVKSVVRPACTLESSTDPHHFLYRSTPECTPVSTLHEPVLGPKSKEPVLERWALHHYAVKSVDDFQQKMTRGSGMGNIKTLAFLQYVDNFTDDYCPDALDMGLQLNNLMALQRAL</sequence>
<dbReference type="GO" id="GO:0016757">
    <property type="term" value="F:glycosyltransferase activity"/>
    <property type="evidence" value="ECO:0007669"/>
    <property type="project" value="UniProtKB-UniRule"/>
</dbReference>
<evidence type="ECO:0000313" key="11">
    <source>
        <dbReference type="Proteomes" id="UP001055712"/>
    </source>
</evidence>
<evidence type="ECO:0000256" key="7">
    <source>
        <dbReference type="ARBA" id="ARBA00023136"/>
    </source>
</evidence>
<evidence type="ECO:0000256" key="9">
    <source>
        <dbReference type="SAM" id="SignalP"/>
    </source>
</evidence>
<dbReference type="GO" id="GO:0005737">
    <property type="term" value="C:cytoplasm"/>
    <property type="evidence" value="ECO:0007669"/>
    <property type="project" value="TreeGrafter"/>
</dbReference>
<dbReference type="OrthoDB" id="2526284at2759"/>
<evidence type="ECO:0000256" key="2">
    <source>
        <dbReference type="ARBA" id="ARBA00007647"/>
    </source>
</evidence>
<keyword evidence="11" id="KW-1185">Reference proteome</keyword>
<dbReference type="PANTHER" id="PTHR21461:SF69">
    <property type="entry name" value="GLYCOSYLTRANSFERASE FAMILY 92 PROTEIN"/>
    <property type="match status" value="1"/>
</dbReference>
<dbReference type="PANTHER" id="PTHR21461">
    <property type="entry name" value="GLYCOSYLTRANSFERASE FAMILY 92 PROTEIN"/>
    <property type="match status" value="1"/>
</dbReference>
<keyword evidence="3 8" id="KW-0328">Glycosyltransferase</keyword>
<comment type="subcellular location">
    <subcellularLocation>
        <location evidence="1">Membrane</location>
        <topology evidence="1">Single-pass membrane protein</topology>
    </subcellularLocation>
</comment>
<dbReference type="GO" id="GO:0016020">
    <property type="term" value="C:membrane"/>
    <property type="evidence" value="ECO:0007669"/>
    <property type="project" value="UniProtKB-SubCell"/>
</dbReference>
<organism evidence="10 11">
    <name type="scientific">Chlorella vulgaris</name>
    <name type="common">Green alga</name>
    <dbReference type="NCBI Taxonomy" id="3077"/>
    <lineage>
        <taxon>Eukaryota</taxon>
        <taxon>Viridiplantae</taxon>
        <taxon>Chlorophyta</taxon>
        <taxon>core chlorophytes</taxon>
        <taxon>Trebouxiophyceae</taxon>
        <taxon>Chlorellales</taxon>
        <taxon>Chlorellaceae</taxon>
        <taxon>Chlorella clade</taxon>
        <taxon>Chlorella</taxon>
    </lineage>
</organism>
<gene>
    <name evidence="10" type="ORF">D9Q98_002571</name>
</gene>
<evidence type="ECO:0000256" key="5">
    <source>
        <dbReference type="ARBA" id="ARBA00022692"/>
    </source>
</evidence>
<evidence type="ECO:0000256" key="8">
    <source>
        <dbReference type="RuleBase" id="RU366017"/>
    </source>
</evidence>
<proteinExistence type="inferred from homology"/>
<feature type="chain" id="PRO_5039527956" description="Glycosyltransferase family 92 protein" evidence="9">
    <location>
        <begin position="23"/>
        <end position="298"/>
    </location>
</feature>
<feature type="signal peptide" evidence="9">
    <location>
        <begin position="1"/>
        <end position="22"/>
    </location>
</feature>
<evidence type="ECO:0000313" key="10">
    <source>
        <dbReference type="EMBL" id="KAI3434496.1"/>
    </source>
</evidence>
<keyword evidence="7" id="KW-0472">Membrane</keyword>
<evidence type="ECO:0000256" key="4">
    <source>
        <dbReference type="ARBA" id="ARBA00022679"/>
    </source>
</evidence>
<dbReference type="EC" id="2.4.1.-" evidence="8"/>
<reference evidence="10" key="1">
    <citation type="journal article" date="2019" name="Plant J.">
        <title>Chlorella vulgaris genome assembly and annotation reveals the molecular basis for metabolic acclimation to high light conditions.</title>
        <authorList>
            <person name="Cecchin M."/>
            <person name="Marcolungo L."/>
            <person name="Rossato M."/>
            <person name="Girolomoni L."/>
            <person name="Cosentino E."/>
            <person name="Cuine S."/>
            <person name="Li-Beisson Y."/>
            <person name="Delledonne M."/>
            <person name="Ballottari M."/>
        </authorList>
    </citation>
    <scope>NUCLEOTIDE SEQUENCE</scope>
    <source>
        <strain evidence="10">211/11P</strain>
    </source>
</reference>
<dbReference type="InterPro" id="IPR008166">
    <property type="entry name" value="Glyco_transf_92"/>
</dbReference>
<comment type="similarity">
    <text evidence="2 8">Belongs to the glycosyltransferase 92 family.</text>
</comment>
<reference evidence="10" key="2">
    <citation type="submission" date="2020-11" db="EMBL/GenBank/DDBJ databases">
        <authorList>
            <person name="Cecchin M."/>
            <person name="Marcolungo L."/>
            <person name="Rossato M."/>
            <person name="Girolomoni L."/>
            <person name="Cosentino E."/>
            <person name="Cuine S."/>
            <person name="Li-Beisson Y."/>
            <person name="Delledonne M."/>
            <person name="Ballottari M."/>
        </authorList>
    </citation>
    <scope>NUCLEOTIDE SEQUENCE</scope>
    <source>
        <strain evidence="10">211/11P</strain>
        <tissue evidence="10">Whole cell</tissue>
    </source>
</reference>
<dbReference type="AlphaFoldDB" id="A0A9D4YZH3"/>
<dbReference type="Proteomes" id="UP001055712">
    <property type="component" value="Unassembled WGS sequence"/>
</dbReference>
<dbReference type="EMBL" id="SIDB01000003">
    <property type="protein sequence ID" value="KAI3434496.1"/>
    <property type="molecule type" value="Genomic_DNA"/>
</dbReference>
<evidence type="ECO:0000256" key="6">
    <source>
        <dbReference type="ARBA" id="ARBA00022989"/>
    </source>
</evidence>
<protein>
    <recommendedName>
        <fullName evidence="8">Glycosyltransferase family 92 protein</fullName>
        <ecNumber evidence="8">2.4.1.-</ecNumber>
    </recommendedName>
</protein>
<keyword evidence="5" id="KW-0812">Transmembrane</keyword>
<keyword evidence="6" id="KW-1133">Transmembrane helix</keyword>
<dbReference type="Pfam" id="PF01697">
    <property type="entry name" value="Glyco_transf_92"/>
    <property type="match status" value="1"/>
</dbReference>
<evidence type="ECO:0000256" key="3">
    <source>
        <dbReference type="ARBA" id="ARBA00022676"/>
    </source>
</evidence>
<accession>A0A9D4YZH3</accession>
<comment type="caution">
    <text evidence="10">The sequence shown here is derived from an EMBL/GenBank/DDBJ whole genome shotgun (WGS) entry which is preliminary data.</text>
</comment>
<name>A0A9D4YZH3_CHLVU</name>
<keyword evidence="9" id="KW-0732">Signal</keyword>